<dbReference type="AlphaFoldDB" id="B3PDF3"/>
<gene>
    <name evidence="1" type="ordered locus">CJA_3111</name>
</gene>
<dbReference type="KEGG" id="cja:CJA_3111"/>
<dbReference type="Proteomes" id="UP000001036">
    <property type="component" value="Chromosome"/>
</dbReference>
<keyword evidence="2" id="KW-1185">Reference proteome</keyword>
<protein>
    <submittedName>
        <fullName evidence="1">Uncharacterized protein</fullName>
    </submittedName>
</protein>
<evidence type="ECO:0000313" key="2">
    <source>
        <dbReference type="Proteomes" id="UP000001036"/>
    </source>
</evidence>
<sequence>MPVKQLEGFSVSGLANVLLVMISRMLSTADRRIIVGSCYDFYGVVCVLEQSDFG</sequence>
<dbReference type="HOGENOM" id="CLU_3041673_0_0_6"/>
<dbReference type="EMBL" id="CP000934">
    <property type="protein sequence ID" value="ACE83337.1"/>
    <property type="molecule type" value="Genomic_DNA"/>
</dbReference>
<organism evidence="1 2">
    <name type="scientific">Cellvibrio japonicus (strain Ueda107)</name>
    <name type="common">Pseudomonas fluorescens subsp. cellulosa</name>
    <dbReference type="NCBI Taxonomy" id="498211"/>
    <lineage>
        <taxon>Bacteria</taxon>
        <taxon>Pseudomonadati</taxon>
        <taxon>Pseudomonadota</taxon>
        <taxon>Gammaproteobacteria</taxon>
        <taxon>Cellvibrionales</taxon>
        <taxon>Cellvibrionaceae</taxon>
        <taxon>Cellvibrio</taxon>
    </lineage>
</organism>
<name>B3PDF3_CELJU</name>
<proteinExistence type="predicted"/>
<evidence type="ECO:0000313" key="1">
    <source>
        <dbReference type="EMBL" id="ACE83337.1"/>
    </source>
</evidence>
<accession>B3PDF3</accession>
<reference evidence="1 2" key="1">
    <citation type="journal article" date="2008" name="J. Bacteriol.">
        <title>Insights into plant cell wall degradation from the genome sequence of the soil bacterium Cellvibrio japonicus.</title>
        <authorList>
            <person name="Deboy R.T."/>
            <person name="Mongodin E.F."/>
            <person name="Fouts D.E."/>
            <person name="Tailford L.E."/>
            <person name="Khouri H."/>
            <person name="Emerson J.B."/>
            <person name="Mohamoud Y."/>
            <person name="Watkins K."/>
            <person name="Henrissat B."/>
            <person name="Gilbert H.J."/>
            <person name="Nelson K.E."/>
        </authorList>
    </citation>
    <scope>NUCLEOTIDE SEQUENCE [LARGE SCALE GENOMIC DNA]</scope>
    <source>
        <strain evidence="1 2">Ueda107</strain>
    </source>
</reference>